<keyword evidence="9" id="KW-1185">Reference proteome</keyword>
<feature type="compositionally biased region" description="Polar residues" evidence="5">
    <location>
        <begin position="126"/>
        <end position="142"/>
    </location>
</feature>
<evidence type="ECO:0000313" key="8">
    <source>
        <dbReference type="EMBL" id="WOG98329.1"/>
    </source>
</evidence>
<keyword evidence="3 4" id="KW-0539">Nucleus</keyword>
<comment type="similarity">
    <text evidence="2 4">Belongs to the GRF family.</text>
</comment>
<dbReference type="PANTHER" id="PTHR31602:SF63">
    <property type="entry name" value="GROWTH-REGULATING FACTOR 3"/>
    <property type="match status" value="1"/>
</dbReference>
<accession>A0AAF0WZ57</accession>
<dbReference type="GO" id="GO:0005634">
    <property type="term" value="C:nucleus"/>
    <property type="evidence" value="ECO:0007669"/>
    <property type="project" value="UniProtKB-SubCell"/>
</dbReference>
<dbReference type="InterPro" id="IPR031137">
    <property type="entry name" value="GRF"/>
</dbReference>
<comment type="domain">
    <text evidence="4">The QLQ domain and WRC domain may be involved in protein-protein interaction and DNA-binding, respectively.</text>
</comment>
<dbReference type="AlphaFoldDB" id="A0AAF0WZ57"/>
<feature type="region of interest" description="Disordered" evidence="5">
    <location>
        <begin position="90"/>
        <end position="142"/>
    </location>
</feature>
<dbReference type="PANTHER" id="PTHR31602">
    <property type="entry name" value="GROWTH-REGULATING FACTOR 5"/>
    <property type="match status" value="1"/>
</dbReference>
<gene>
    <name evidence="8" type="ORF">DCAR_0417670</name>
</gene>
<evidence type="ECO:0000259" key="6">
    <source>
        <dbReference type="Pfam" id="PF08879"/>
    </source>
</evidence>
<feature type="compositionally biased region" description="Low complexity" evidence="5">
    <location>
        <begin position="292"/>
        <end position="301"/>
    </location>
</feature>
<comment type="function">
    <text evidence="4">Transcription activator.</text>
</comment>
<evidence type="ECO:0000256" key="3">
    <source>
        <dbReference type="ARBA" id="ARBA00023242"/>
    </source>
</evidence>
<dbReference type="Proteomes" id="UP000077755">
    <property type="component" value="Chromosome 4"/>
</dbReference>
<keyword evidence="4" id="KW-0805">Transcription regulation</keyword>
<feature type="domain" description="WRC" evidence="6">
    <location>
        <begin position="64"/>
        <end position="106"/>
    </location>
</feature>
<proteinExistence type="inferred from homology"/>
<dbReference type="GO" id="GO:0006355">
    <property type="term" value="P:regulation of DNA-templated transcription"/>
    <property type="evidence" value="ECO:0007669"/>
    <property type="project" value="InterPro"/>
</dbReference>
<evidence type="ECO:0000259" key="7">
    <source>
        <dbReference type="Pfam" id="PF08880"/>
    </source>
</evidence>
<feature type="compositionally biased region" description="Basic residues" evidence="5">
    <location>
        <begin position="93"/>
        <end position="102"/>
    </location>
</feature>
<organism evidence="8 9">
    <name type="scientific">Daucus carota subsp. sativus</name>
    <name type="common">Carrot</name>
    <dbReference type="NCBI Taxonomy" id="79200"/>
    <lineage>
        <taxon>Eukaryota</taxon>
        <taxon>Viridiplantae</taxon>
        <taxon>Streptophyta</taxon>
        <taxon>Embryophyta</taxon>
        <taxon>Tracheophyta</taxon>
        <taxon>Spermatophyta</taxon>
        <taxon>Magnoliopsida</taxon>
        <taxon>eudicotyledons</taxon>
        <taxon>Gunneridae</taxon>
        <taxon>Pentapetalae</taxon>
        <taxon>asterids</taxon>
        <taxon>campanulids</taxon>
        <taxon>Apiales</taxon>
        <taxon>Apiaceae</taxon>
        <taxon>Apioideae</taxon>
        <taxon>Scandiceae</taxon>
        <taxon>Daucinae</taxon>
        <taxon>Daucus</taxon>
        <taxon>Daucus sect. Daucus</taxon>
    </lineage>
</organism>
<reference evidence="8" key="2">
    <citation type="submission" date="2022-03" db="EMBL/GenBank/DDBJ databases">
        <title>Draft title - Genomic analysis of global carrot germplasm unveils the trajectory of domestication and the origin of high carotenoid orange carrot.</title>
        <authorList>
            <person name="Iorizzo M."/>
            <person name="Ellison S."/>
            <person name="Senalik D."/>
            <person name="Macko-Podgorni A."/>
            <person name="Grzebelus D."/>
            <person name="Bostan H."/>
            <person name="Rolling W."/>
            <person name="Curaba J."/>
            <person name="Simon P."/>
        </authorList>
    </citation>
    <scope>NUCLEOTIDE SEQUENCE</scope>
    <source>
        <tissue evidence="8">Leaf</tissue>
    </source>
</reference>
<feature type="region of interest" description="Disordered" evidence="5">
    <location>
        <begin position="254"/>
        <end position="310"/>
    </location>
</feature>
<evidence type="ECO:0000313" key="9">
    <source>
        <dbReference type="Proteomes" id="UP000077755"/>
    </source>
</evidence>
<evidence type="ECO:0000256" key="2">
    <source>
        <dbReference type="ARBA" id="ARBA00008122"/>
    </source>
</evidence>
<dbReference type="GO" id="GO:0006351">
    <property type="term" value="P:DNA-templated transcription"/>
    <property type="evidence" value="ECO:0007669"/>
    <property type="project" value="UniProtKB-UniRule"/>
</dbReference>
<keyword evidence="4" id="KW-0804">Transcription</keyword>
<comment type="subcellular location">
    <subcellularLocation>
        <location evidence="1 4">Nucleus</location>
    </subcellularLocation>
</comment>
<feature type="domain" description="QLQ" evidence="7">
    <location>
        <begin position="3"/>
        <end position="29"/>
    </location>
</feature>
<keyword evidence="4" id="KW-0010">Activator</keyword>
<dbReference type="Pfam" id="PF08879">
    <property type="entry name" value="WRC"/>
    <property type="match status" value="1"/>
</dbReference>
<dbReference type="Pfam" id="PF08880">
    <property type="entry name" value="QLQ"/>
    <property type="match status" value="1"/>
</dbReference>
<evidence type="ECO:0000256" key="4">
    <source>
        <dbReference type="RuleBase" id="RU367127"/>
    </source>
</evidence>
<reference evidence="8" key="1">
    <citation type="journal article" date="2016" name="Nat. Genet.">
        <title>A high-quality carrot genome assembly provides new insights into carotenoid accumulation and asterid genome evolution.</title>
        <authorList>
            <person name="Iorizzo M."/>
            <person name="Ellison S."/>
            <person name="Senalik D."/>
            <person name="Zeng P."/>
            <person name="Satapoomin P."/>
            <person name="Huang J."/>
            <person name="Bowman M."/>
            <person name="Iovene M."/>
            <person name="Sanseverino W."/>
            <person name="Cavagnaro P."/>
            <person name="Yildiz M."/>
            <person name="Macko-Podgorni A."/>
            <person name="Moranska E."/>
            <person name="Grzebelus E."/>
            <person name="Grzebelus D."/>
            <person name="Ashrafi H."/>
            <person name="Zheng Z."/>
            <person name="Cheng S."/>
            <person name="Spooner D."/>
            <person name="Van Deynze A."/>
            <person name="Simon P."/>
        </authorList>
    </citation>
    <scope>NUCLEOTIDE SEQUENCE</scope>
    <source>
        <tissue evidence="8">Leaf</tissue>
    </source>
</reference>
<dbReference type="InterPro" id="IPR014977">
    <property type="entry name" value="WRC_dom"/>
</dbReference>
<dbReference type="EMBL" id="CP093346">
    <property type="protein sequence ID" value="WOG98329.1"/>
    <property type="molecule type" value="Genomic_DNA"/>
</dbReference>
<evidence type="ECO:0000256" key="5">
    <source>
        <dbReference type="SAM" id="MobiDB-lite"/>
    </source>
</evidence>
<sequence length="310" mass="33787">MGQWKELELQALIFRHIINGASIPPQLIHLLITNKSFILSSPSPPYYQYPPAWMQSWEKSAMDPEPGRCRRTDGKKWRCSKDAVAGHKYCDRHVHRGRNRSRKPVESPTHKPAAKPNASPAIPGSATDNNGNRGLFKSNTMSPMSAEPLTFIGGGSTSFPLSRPSNSPDVLHFNQRSVESLAETKGLSNMDSSEADKSDSQTLRHFFDDWPRAIQEPRNTMHNASVGTSLSISVPGKTPTSDVSLKLFPCIGEEAESGSGEGNGEREGSQLHWGTTWGGNQMGGPLAEALRSSSSTSSPLSVLHQLRAST</sequence>
<dbReference type="GO" id="GO:0005524">
    <property type="term" value="F:ATP binding"/>
    <property type="evidence" value="ECO:0007669"/>
    <property type="project" value="UniProtKB-UniRule"/>
</dbReference>
<evidence type="ECO:0000256" key="1">
    <source>
        <dbReference type="ARBA" id="ARBA00004123"/>
    </source>
</evidence>
<dbReference type="InterPro" id="IPR014978">
    <property type="entry name" value="Gln-Leu-Gln_QLQ"/>
</dbReference>
<name>A0AAF0WZ57_DAUCS</name>
<protein>
    <recommendedName>
        <fullName evidence="4">Growth-regulating factor</fullName>
    </recommendedName>
</protein>
<dbReference type="GO" id="GO:0099402">
    <property type="term" value="P:plant organ development"/>
    <property type="evidence" value="ECO:0007669"/>
    <property type="project" value="UniProtKB-ARBA"/>
</dbReference>